<dbReference type="AlphaFoldDB" id="A0AAN6NIK9"/>
<proteinExistence type="predicted"/>
<keyword evidence="2" id="KW-1133">Transmembrane helix</keyword>
<sequence length="77" mass="8811">MALADTWPQLTLLMSLAILLAWITQEVSLLKLRQHRARKEREIHALNREIQQHIKDSSRLQDGNTVSVARPANRATS</sequence>
<dbReference type="EMBL" id="MU853753">
    <property type="protein sequence ID" value="KAK3945776.1"/>
    <property type="molecule type" value="Genomic_DNA"/>
</dbReference>
<name>A0AAN6NIK9_9PEZI</name>
<keyword evidence="4" id="KW-1185">Reference proteome</keyword>
<evidence type="ECO:0000256" key="2">
    <source>
        <dbReference type="SAM" id="Phobius"/>
    </source>
</evidence>
<organism evidence="3 4">
    <name type="scientific">Diplogelasinospora grovesii</name>
    <dbReference type="NCBI Taxonomy" id="303347"/>
    <lineage>
        <taxon>Eukaryota</taxon>
        <taxon>Fungi</taxon>
        <taxon>Dikarya</taxon>
        <taxon>Ascomycota</taxon>
        <taxon>Pezizomycotina</taxon>
        <taxon>Sordariomycetes</taxon>
        <taxon>Sordariomycetidae</taxon>
        <taxon>Sordariales</taxon>
        <taxon>Diplogelasinosporaceae</taxon>
        <taxon>Diplogelasinospora</taxon>
    </lineage>
</organism>
<comment type="caution">
    <text evidence="3">The sequence shown here is derived from an EMBL/GenBank/DDBJ whole genome shotgun (WGS) entry which is preliminary data.</text>
</comment>
<dbReference type="Proteomes" id="UP001303473">
    <property type="component" value="Unassembled WGS sequence"/>
</dbReference>
<feature type="transmembrane region" description="Helical" evidence="2">
    <location>
        <begin position="12"/>
        <end position="32"/>
    </location>
</feature>
<evidence type="ECO:0000313" key="4">
    <source>
        <dbReference type="Proteomes" id="UP001303473"/>
    </source>
</evidence>
<accession>A0AAN6NIK9</accession>
<protein>
    <submittedName>
        <fullName evidence="3">Uncharacterized protein</fullName>
    </submittedName>
</protein>
<keyword evidence="2" id="KW-0472">Membrane</keyword>
<keyword evidence="2" id="KW-0812">Transmembrane</keyword>
<evidence type="ECO:0000313" key="3">
    <source>
        <dbReference type="EMBL" id="KAK3945776.1"/>
    </source>
</evidence>
<reference evidence="4" key="1">
    <citation type="journal article" date="2023" name="Mol. Phylogenet. Evol.">
        <title>Genome-scale phylogeny and comparative genomics of the fungal order Sordariales.</title>
        <authorList>
            <person name="Hensen N."/>
            <person name="Bonometti L."/>
            <person name="Westerberg I."/>
            <person name="Brannstrom I.O."/>
            <person name="Guillou S."/>
            <person name="Cros-Aarteil S."/>
            <person name="Calhoun S."/>
            <person name="Haridas S."/>
            <person name="Kuo A."/>
            <person name="Mondo S."/>
            <person name="Pangilinan J."/>
            <person name="Riley R."/>
            <person name="LaButti K."/>
            <person name="Andreopoulos B."/>
            <person name="Lipzen A."/>
            <person name="Chen C."/>
            <person name="Yan M."/>
            <person name="Daum C."/>
            <person name="Ng V."/>
            <person name="Clum A."/>
            <person name="Steindorff A."/>
            <person name="Ohm R.A."/>
            <person name="Martin F."/>
            <person name="Silar P."/>
            <person name="Natvig D.O."/>
            <person name="Lalanne C."/>
            <person name="Gautier V."/>
            <person name="Ament-Velasquez S.L."/>
            <person name="Kruys A."/>
            <person name="Hutchinson M.I."/>
            <person name="Powell A.J."/>
            <person name="Barry K."/>
            <person name="Miller A.N."/>
            <person name="Grigoriev I.V."/>
            <person name="Debuchy R."/>
            <person name="Gladieux P."/>
            <person name="Hiltunen Thoren M."/>
            <person name="Johannesson H."/>
        </authorList>
    </citation>
    <scope>NUCLEOTIDE SEQUENCE [LARGE SCALE GENOMIC DNA]</scope>
    <source>
        <strain evidence="4">CBS 340.73</strain>
    </source>
</reference>
<gene>
    <name evidence="3" type="ORF">QBC46DRAFT_335947</name>
</gene>
<evidence type="ECO:0000256" key="1">
    <source>
        <dbReference type="SAM" id="MobiDB-lite"/>
    </source>
</evidence>
<feature type="region of interest" description="Disordered" evidence="1">
    <location>
        <begin position="54"/>
        <end position="77"/>
    </location>
</feature>